<gene>
    <name evidence="2" type="ORF">Agabi119p4_11540</name>
</gene>
<protein>
    <submittedName>
        <fullName evidence="2">Uncharacterized protein</fullName>
    </submittedName>
</protein>
<comment type="caution">
    <text evidence="2">The sequence shown here is derived from an EMBL/GenBank/DDBJ whole genome shotgun (WGS) entry which is preliminary data.</text>
</comment>
<evidence type="ECO:0000256" key="1">
    <source>
        <dbReference type="SAM" id="MobiDB-lite"/>
    </source>
</evidence>
<proteinExistence type="predicted"/>
<dbReference type="Proteomes" id="UP000629468">
    <property type="component" value="Unassembled WGS sequence"/>
</dbReference>
<dbReference type="EMBL" id="JABXXO010000016">
    <property type="protein sequence ID" value="KAF7759845.1"/>
    <property type="molecule type" value="Genomic_DNA"/>
</dbReference>
<dbReference type="AlphaFoldDB" id="A0A8H7C0J3"/>
<reference evidence="2 3" key="1">
    <citation type="journal article" name="Sci. Rep.">
        <title>Telomere-to-telomere assembled and centromere annotated genomes of the two main subspecies of the button mushroom Agaricus bisporus reveal especially polymorphic chromosome ends.</title>
        <authorList>
            <person name="Sonnenberg A.S.M."/>
            <person name="Sedaghat-Telgerd N."/>
            <person name="Lavrijssen B."/>
            <person name="Ohm R.A."/>
            <person name="Hendrickx P.M."/>
            <person name="Scholtmeijer K."/>
            <person name="Baars J.J.P."/>
            <person name="van Peer A."/>
        </authorList>
    </citation>
    <scope>NUCLEOTIDE SEQUENCE [LARGE SCALE GENOMIC DNA]</scope>
    <source>
        <strain evidence="2 3">H119_p4</strain>
    </source>
</reference>
<name>A0A8H7C0J3_AGABI</name>
<evidence type="ECO:0000313" key="3">
    <source>
        <dbReference type="Proteomes" id="UP000629468"/>
    </source>
</evidence>
<evidence type="ECO:0000313" key="2">
    <source>
        <dbReference type="EMBL" id="KAF7759845.1"/>
    </source>
</evidence>
<organism evidence="2 3">
    <name type="scientific">Agaricus bisporus var. burnettii</name>
    <dbReference type="NCBI Taxonomy" id="192524"/>
    <lineage>
        <taxon>Eukaryota</taxon>
        <taxon>Fungi</taxon>
        <taxon>Dikarya</taxon>
        <taxon>Basidiomycota</taxon>
        <taxon>Agaricomycotina</taxon>
        <taxon>Agaricomycetes</taxon>
        <taxon>Agaricomycetidae</taxon>
        <taxon>Agaricales</taxon>
        <taxon>Agaricineae</taxon>
        <taxon>Agaricaceae</taxon>
        <taxon>Agaricus</taxon>
    </lineage>
</organism>
<feature type="region of interest" description="Disordered" evidence="1">
    <location>
        <begin position="97"/>
        <end position="133"/>
    </location>
</feature>
<accession>A0A8H7C0J3</accession>
<sequence>MPGNNGSFTDDDEKNLAYMFAQDVRLFIKYLGERCAKDPDNRVKYRWSDKQLEYVRNLYTSASFHRRLCDCLSPQKDREIESSSVVVDEYVAKRYPERASRRGKSASPNRGRGKVTGKSTVGRNPYPRVTAEKNPYPQVHEPIQTTGVTDEPLYSSEPLGNTLAEQFLSVPVDTSWIEPEYTFEVIPPSPELQFETGMSRSSSGTSTALVSRETSVELQPFGAVQLPQPETSVELSHFDAAQFPQPPNVSRETSVELSSFGTVQFPQPQIPQIVGQSWEFPLNEPWSTSWQVYRSLYKLMLTLLSRNNQKRKRGHEEGPAAKKRGT</sequence>